<dbReference type="Pfam" id="PF13414">
    <property type="entry name" value="TPR_11"/>
    <property type="match status" value="1"/>
</dbReference>
<dbReference type="AlphaFoldDB" id="A0A382PM29"/>
<dbReference type="InterPro" id="IPR051685">
    <property type="entry name" value="Ycf3/AcsC/BcsC/TPR_MFPF"/>
</dbReference>
<dbReference type="Pfam" id="PF13469">
    <property type="entry name" value="Sulfotransfer_3"/>
    <property type="match status" value="1"/>
</dbReference>
<reference evidence="3" key="1">
    <citation type="submission" date="2018-05" db="EMBL/GenBank/DDBJ databases">
        <authorList>
            <person name="Lanie J.A."/>
            <person name="Ng W.-L."/>
            <person name="Kazmierczak K.M."/>
            <person name="Andrzejewski T.M."/>
            <person name="Davidsen T.M."/>
            <person name="Wayne K.J."/>
            <person name="Tettelin H."/>
            <person name="Glass J.I."/>
            <person name="Rusch D."/>
            <person name="Podicherti R."/>
            <person name="Tsui H.-C.T."/>
            <person name="Winkler M.E."/>
        </authorList>
    </citation>
    <scope>NUCLEOTIDE SEQUENCE</scope>
</reference>
<evidence type="ECO:0000313" key="3">
    <source>
        <dbReference type="EMBL" id="SVC73725.1"/>
    </source>
</evidence>
<dbReference type="PROSITE" id="PS50005">
    <property type="entry name" value="TPR"/>
    <property type="match status" value="2"/>
</dbReference>
<dbReference type="InterPro" id="IPR019734">
    <property type="entry name" value="TPR_rpt"/>
</dbReference>
<sequence length="342" mass="39044">AVILNNIGVIQIKLNQFEDSIESFNKAIKSKPDYAEPYFNLGNALRKLGRAKESVDSYETACQINPLFAKAFLYKSLSLKNLGKFEDSIISSKEAIKLKPDYGIAHRHLSSMLTYIKKDDSHLEKMESVYKQELINSEDRIQLAFGLGKAYEDLAEYEKAFNYFEQGNRIYRDTIKYSTEGRERFFSLLKENFDKDFFASYKSLSTQGEKMIFVLGMPRSGTSLVEQILSSHSKVYGAGELRYLKEAVDSSLTGIQGYSFPKNIKLHDPKSFDLLGLNYLKLIEKLGKDKGRLVVDKMPYNFMHIGVISCSLPNAKIILCEREPLDNCFSIYKQKFGIGNDF</sequence>
<dbReference type="Gene3D" id="1.25.40.10">
    <property type="entry name" value="Tetratricopeptide repeat domain"/>
    <property type="match status" value="1"/>
</dbReference>
<organism evidence="3">
    <name type="scientific">marine metagenome</name>
    <dbReference type="NCBI Taxonomy" id="408172"/>
    <lineage>
        <taxon>unclassified sequences</taxon>
        <taxon>metagenomes</taxon>
        <taxon>ecological metagenomes</taxon>
    </lineage>
</organism>
<dbReference type="EMBL" id="UINC01107960">
    <property type="protein sequence ID" value="SVC73725.1"/>
    <property type="molecule type" value="Genomic_DNA"/>
</dbReference>
<keyword evidence="2" id="KW-0802">TPR repeat</keyword>
<feature type="non-terminal residue" evidence="3">
    <location>
        <position position="342"/>
    </location>
</feature>
<dbReference type="SUPFAM" id="SSF52540">
    <property type="entry name" value="P-loop containing nucleoside triphosphate hydrolases"/>
    <property type="match status" value="1"/>
</dbReference>
<dbReference type="SUPFAM" id="SSF48452">
    <property type="entry name" value="TPR-like"/>
    <property type="match status" value="1"/>
</dbReference>
<accession>A0A382PM29</accession>
<keyword evidence="1" id="KW-0677">Repeat</keyword>
<dbReference type="PANTHER" id="PTHR44943:SF8">
    <property type="entry name" value="TPR REPEAT-CONTAINING PROTEIN MJ0263"/>
    <property type="match status" value="1"/>
</dbReference>
<protein>
    <submittedName>
        <fullName evidence="3">Uncharacterized protein</fullName>
    </submittedName>
</protein>
<dbReference type="SMART" id="SM00028">
    <property type="entry name" value="TPR"/>
    <property type="match status" value="4"/>
</dbReference>
<evidence type="ECO:0000256" key="2">
    <source>
        <dbReference type="ARBA" id="ARBA00022803"/>
    </source>
</evidence>
<name>A0A382PM29_9ZZZZ</name>
<dbReference type="Pfam" id="PF13181">
    <property type="entry name" value="TPR_8"/>
    <property type="match status" value="2"/>
</dbReference>
<dbReference type="InterPro" id="IPR027417">
    <property type="entry name" value="P-loop_NTPase"/>
</dbReference>
<proteinExistence type="predicted"/>
<gene>
    <name evidence="3" type="ORF">METZ01_LOCUS326579</name>
</gene>
<evidence type="ECO:0000256" key="1">
    <source>
        <dbReference type="ARBA" id="ARBA00022737"/>
    </source>
</evidence>
<dbReference type="PANTHER" id="PTHR44943">
    <property type="entry name" value="CELLULOSE SYNTHASE OPERON PROTEIN C"/>
    <property type="match status" value="1"/>
</dbReference>
<dbReference type="InterPro" id="IPR011990">
    <property type="entry name" value="TPR-like_helical_dom_sf"/>
</dbReference>
<dbReference type="Gene3D" id="3.40.50.300">
    <property type="entry name" value="P-loop containing nucleotide triphosphate hydrolases"/>
    <property type="match status" value="1"/>
</dbReference>
<feature type="non-terminal residue" evidence="3">
    <location>
        <position position="1"/>
    </location>
</feature>